<gene>
    <name evidence="3" type="ORF">ENM99_01200</name>
</gene>
<feature type="signal peptide" evidence="2">
    <location>
        <begin position="1"/>
        <end position="20"/>
    </location>
</feature>
<name>A0A7C6E7Y6_DESAE</name>
<feature type="chain" id="PRO_5028339447" description="Outer membrane lipoprotein carrier protein LolA" evidence="2">
    <location>
        <begin position="21"/>
        <end position="164"/>
    </location>
</feature>
<keyword evidence="1 2" id="KW-0732">Signal</keyword>
<evidence type="ECO:0000256" key="2">
    <source>
        <dbReference type="SAM" id="SignalP"/>
    </source>
</evidence>
<dbReference type="InterPro" id="IPR004564">
    <property type="entry name" value="OM_lipoprot_carrier_LolA-like"/>
</dbReference>
<sequence>MKKLMMLISLLVLLTTSAFAYTLKDLGVSVKNYQVLPFKQIAINAMSKQKIERSGTLTIKKTQYMIFTYNNGETLKLQNSKAYDTIGNNTKVYPLEGFNQVLYSLFLGKTDINSIFNIKKVNDYFVLTPKEKTNIASVEIYPNNQKLKEIKITDIYGNIIIFDF</sequence>
<accession>A0A7C6E7Y6</accession>
<protein>
    <recommendedName>
        <fullName evidence="4">Outer membrane lipoprotein carrier protein LolA</fullName>
    </recommendedName>
</protein>
<proteinExistence type="predicted"/>
<dbReference type="AlphaFoldDB" id="A0A7C6E7Y6"/>
<dbReference type="EMBL" id="DRZX01000055">
    <property type="protein sequence ID" value="HHS48470.1"/>
    <property type="molecule type" value="Genomic_DNA"/>
</dbReference>
<evidence type="ECO:0008006" key="4">
    <source>
        <dbReference type="Google" id="ProtNLM"/>
    </source>
</evidence>
<dbReference type="Pfam" id="PF03548">
    <property type="entry name" value="LolA"/>
    <property type="match status" value="1"/>
</dbReference>
<evidence type="ECO:0000256" key="1">
    <source>
        <dbReference type="ARBA" id="ARBA00022729"/>
    </source>
</evidence>
<dbReference type="InterPro" id="IPR029046">
    <property type="entry name" value="LolA/LolB/LppX"/>
</dbReference>
<reference evidence="3" key="1">
    <citation type="journal article" date="2020" name="mSystems">
        <title>Genome- and Community-Level Interaction Insights into Carbon Utilization and Element Cycling Functions of Hydrothermarchaeota in Hydrothermal Sediment.</title>
        <authorList>
            <person name="Zhou Z."/>
            <person name="Liu Y."/>
            <person name="Xu W."/>
            <person name="Pan J."/>
            <person name="Luo Z.H."/>
            <person name="Li M."/>
        </authorList>
    </citation>
    <scope>NUCLEOTIDE SEQUENCE [LARGE SCALE GENOMIC DNA]</scope>
    <source>
        <strain evidence="3">SpSt-1135</strain>
    </source>
</reference>
<organism evidence="3">
    <name type="scientific">Desulfurella acetivorans</name>
    <dbReference type="NCBI Taxonomy" id="33002"/>
    <lineage>
        <taxon>Bacteria</taxon>
        <taxon>Pseudomonadati</taxon>
        <taxon>Campylobacterota</taxon>
        <taxon>Desulfurellia</taxon>
        <taxon>Desulfurellales</taxon>
        <taxon>Desulfurellaceae</taxon>
        <taxon>Desulfurella</taxon>
    </lineage>
</organism>
<dbReference type="SUPFAM" id="SSF89392">
    <property type="entry name" value="Prokaryotic lipoproteins and lipoprotein localization factors"/>
    <property type="match status" value="1"/>
</dbReference>
<dbReference type="Proteomes" id="UP000886400">
    <property type="component" value="Unassembled WGS sequence"/>
</dbReference>
<evidence type="ECO:0000313" key="3">
    <source>
        <dbReference type="EMBL" id="HHS48470.1"/>
    </source>
</evidence>
<dbReference type="Gene3D" id="2.50.20.10">
    <property type="entry name" value="Lipoprotein localisation LolA/LolB/LppX"/>
    <property type="match status" value="1"/>
</dbReference>
<comment type="caution">
    <text evidence="3">The sequence shown here is derived from an EMBL/GenBank/DDBJ whole genome shotgun (WGS) entry which is preliminary data.</text>
</comment>